<dbReference type="EMBL" id="QFQP01000008">
    <property type="protein sequence ID" value="PZR13909.1"/>
    <property type="molecule type" value="Genomic_DNA"/>
</dbReference>
<reference evidence="1 2" key="1">
    <citation type="submission" date="2017-08" db="EMBL/GenBank/DDBJ databases">
        <title>Infants hospitalized years apart are colonized by the same room-sourced microbial strains.</title>
        <authorList>
            <person name="Brooks B."/>
            <person name="Olm M.R."/>
            <person name="Firek B.A."/>
            <person name="Baker R."/>
            <person name="Thomas B.C."/>
            <person name="Morowitz M.J."/>
            <person name="Banfield J.F."/>
        </authorList>
    </citation>
    <scope>NUCLEOTIDE SEQUENCE [LARGE SCALE GENOMIC DNA]</scope>
    <source>
        <strain evidence="1">S2_003_000_R2_14</strain>
    </source>
</reference>
<dbReference type="AlphaFoldDB" id="A0A2W5TEE9"/>
<evidence type="ECO:0000313" key="1">
    <source>
        <dbReference type="EMBL" id="PZR13909.1"/>
    </source>
</evidence>
<proteinExistence type="predicted"/>
<name>A0A2W5TEE9_9BACT</name>
<dbReference type="Proteomes" id="UP000249061">
    <property type="component" value="Unassembled WGS sequence"/>
</dbReference>
<accession>A0A2W5TEE9</accession>
<protein>
    <submittedName>
        <fullName evidence="1">Uncharacterized protein</fullName>
    </submittedName>
</protein>
<dbReference type="PROSITE" id="PS51257">
    <property type="entry name" value="PROKAR_LIPOPROTEIN"/>
    <property type="match status" value="1"/>
</dbReference>
<evidence type="ECO:0000313" key="2">
    <source>
        <dbReference type="Proteomes" id="UP000249061"/>
    </source>
</evidence>
<comment type="caution">
    <text evidence="1">The sequence shown here is derived from an EMBL/GenBank/DDBJ whole genome shotgun (WGS) entry which is preliminary data.</text>
</comment>
<sequence length="724" mass="76044">MKALHTILLAAVVGVGLTGCQPTICERSETADSKVGSACAIPPLLGSTCTASIKSCSEADQKVIGDVVTCIDGLPECTPLARDAWLLQREGCTGSLSSLSQPCKDAVFMGMLPGEDAGVPDAGVPAMVDGGQGIDLYATANENTVGIAWVPRQQGDVARWILVETDTLGDNRTEREIATGNAINFTVEDAGQAGRTYFVFGLNQMNEIVQGAPFAVEMEDAGVPMCTGPASCPSNQVCDLGTCKTQTCVAGGTNTCPVGYGCNAQGFCLQLTADGGFVIGGGMRDAGVTPLPFITNPVTITPRPPMVQPAVQVGLVAGRRPDVVGIDSARVALALEQEGQVIAHTSTQRGLDFIDDSLTAAGIDTLGGNVHLAWNAESRLLYACYVVGRGIRVQVSKDQGRTWGRVARTFEPPASEDGGISENFRDCDIAAWKNGGALLVNAEPETLMLYDLAPDLTTNMRGPAFTSVFDAGVNSVTFPSRPAIATAPELGIVHVSFTGTRELFNGGADQEPYVVSREGSGPFSAATRMTPAASASALPEDFTTIAVHPKTGRAIGAYTTVQVGSQNSTVYVSLNNPQTRTWSTGAHLNVFVVDQNTSVWLPNKPAAETWFAFSPSFAPMADGRFAFSFVAGPRVGGVGDYRMYMVPFDLDRVPSITAGRGWFVPPVMQMSTDRVIDPRGSTNGPQPPVSSISTDGQVSVYGAFTVGTGVNGDVEGTARYWHWP</sequence>
<gene>
    <name evidence="1" type="ORF">DI536_11300</name>
</gene>
<organism evidence="1 2">
    <name type="scientific">Archangium gephyra</name>
    <dbReference type="NCBI Taxonomy" id="48"/>
    <lineage>
        <taxon>Bacteria</taxon>
        <taxon>Pseudomonadati</taxon>
        <taxon>Myxococcota</taxon>
        <taxon>Myxococcia</taxon>
        <taxon>Myxococcales</taxon>
        <taxon>Cystobacterineae</taxon>
        <taxon>Archangiaceae</taxon>
        <taxon>Archangium</taxon>
    </lineage>
</organism>